<gene>
    <name evidence="1" type="ORF">KE626_12520</name>
</gene>
<organism evidence="1 2">
    <name type="scientific">Chitinophaga hostae</name>
    <dbReference type="NCBI Taxonomy" id="2831022"/>
    <lineage>
        <taxon>Bacteria</taxon>
        <taxon>Pseudomonadati</taxon>
        <taxon>Bacteroidota</taxon>
        <taxon>Chitinophagia</taxon>
        <taxon>Chitinophagales</taxon>
        <taxon>Chitinophagaceae</taxon>
        <taxon>Chitinophaga</taxon>
    </lineage>
</organism>
<evidence type="ECO:0000313" key="1">
    <source>
        <dbReference type="EMBL" id="MBS0028134.1"/>
    </source>
</evidence>
<proteinExistence type="predicted"/>
<dbReference type="RefSeq" id="WP_211973246.1">
    <property type="nucleotide sequence ID" value="NZ_CBFHAM010000003.1"/>
</dbReference>
<keyword evidence="2" id="KW-1185">Reference proteome</keyword>
<dbReference type="Proteomes" id="UP000676386">
    <property type="component" value="Unassembled WGS sequence"/>
</dbReference>
<name>A0ABS5IYV6_9BACT</name>
<evidence type="ECO:0008006" key="3">
    <source>
        <dbReference type="Google" id="ProtNLM"/>
    </source>
</evidence>
<protein>
    <recommendedName>
        <fullName evidence="3">YtxH-like protein</fullName>
    </recommendedName>
</protein>
<reference evidence="1 2" key="1">
    <citation type="submission" date="2021-04" db="EMBL/GenBank/DDBJ databases">
        <title>Chitinophaga sp. nov., isolated from the rhizosphere soil.</title>
        <authorList>
            <person name="He S."/>
        </authorList>
    </citation>
    <scope>NUCLEOTIDE SEQUENCE [LARGE SCALE GENOMIC DNA]</scope>
    <source>
        <strain evidence="1 2">2R12</strain>
    </source>
</reference>
<evidence type="ECO:0000313" key="2">
    <source>
        <dbReference type="Proteomes" id="UP000676386"/>
    </source>
</evidence>
<dbReference type="EMBL" id="JAGTXB010000005">
    <property type="protein sequence ID" value="MBS0028134.1"/>
    <property type="molecule type" value="Genomic_DNA"/>
</dbReference>
<sequence>MKKILFAAAAVGTAASLVLLYMKKRHQGENLLDNAKDTIRESAKTMRNYMRKAKTETDGMYSNAMG</sequence>
<comment type="caution">
    <text evidence="1">The sequence shown here is derived from an EMBL/GenBank/DDBJ whole genome shotgun (WGS) entry which is preliminary data.</text>
</comment>
<accession>A0ABS5IYV6</accession>